<dbReference type="AlphaFoldDB" id="A0A1X2LNU3"/>
<name>A0A1X2LNU3_9MYCO</name>
<dbReference type="Proteomes" id="UP000193247">
    <property type="component" value="Unassembled WGS sequence"/>
</dbReference>
<sequence>MCKLHRGKLHIATDLALHRLPATGTSGFYGLIVERHRQACSLPSAARRTSQNHDHDADPRFAQAAMDLPPSAGAGGRGVLFTLVLLADVRQRCRRSAMESASATGQNPSPTLG</sequence>
<protein>
    <submittedName>
        <fullName evidence="1">Uncharacterized protein</fullName>
    </submittedName>
</protein>
<dbReference type="EMBL" id="NCXP01000056">
    <property type="protein sequence ID" value="OSC36486.1"/>
    <property type="molecule type" value="Genomic_DNA"/>
</dbReference>
<comment type="caution">
    <text evidence="1">The sequence shown here is derived from an EMBL/GenBank/DDBJ whole genome shotgun (WGS) entry which is preliminary data.</text>
</comment>
<evidence type="ECO:0000313" key="2">
    <source>
        <dbReference type="Proteomes" id="UP000193247"/>
    </source>
</evidence>
<organism evidence="1 2">
    <name type="scientific">Mycobacterium decipiens</name>
    <dbReference type="NCBI Taxonomy" id="1430326"/>
    <lineage>
        <taxon>Bacteria</taxon>
        <taxon>Bacillati</taxon>
        <taxon>Actinomycetota</taxon>
        <taxon>Actinomycetes</taxon>
        <taxon>Mycobacteriales</taxon>
        <taxon>Mycobacteriaceae</taxon>
        <taxon>Mycobacterium</taxon>
    </lineage>
</organism>
<keyword evidence="2" id="KW-1185">Reference proteome</keyword>
<reference evidence="1 2" key="1">
    <citation type="submission" date="2017-04" db="EMBL/GenBank/DDBJ databases">
        <title>The new phylogeny of genus Mycobacterium.</title>
        <authorList>
            <person name="Tortoli E."/>
            <person name="Trovato A."/>
            <person name="Cirillo D.M."/>
        </authorList>
    </citation>
    <scope>NUCLEOTIDE SEQUENCE [LARGE SCALE GENOMIC DNA]</scope>
    <source>
        <strain evidence="1 2">TBL 1200985</strain>
    </source>
</reference>
<evidence type="ECO:0000313" key="1">
    <source>
        <dbReference type="EMBL" id="OSC36486.1"/>
    </source>
</evidence>
<gene>
    <name evidence="1" type="ORF">B8W66_22905</name>
</gene>
<accession>A0A1X2LNU3</accession>
<proteinExistence type="predicted"/>
<dbReference type="STRING" id="1430326.B8W66_22905"/>